<dbReference type="Gene3D" id="3.40.1170.10">
    <property type="entry name" value="DNA repair protein MutS, domain I"/>
    <property type="match status" value="1"/>
</dbReference>
<dbReference type="Gene3D" id="3.40.50.300">
    <property type="entry name" value="P-loop containing nucleotide triphosphate hydrolases"/>
    <property type="match status" value="1"/>
</dbReference>
<keyword evidence="6 9" id="KW-0238">DNA-binding</keyword>
<dbReference type="PANTHER" id="PTHR11361:SF34">
    <property type="entry name" value="DNA MISMATCH REPAIR PROTEIN MSH1, MITOCHONDRIAL"/>
    <property type="match status" value="1"/>
</dbReference>
<dbReference type="Pfam" id="PF05188">
    <property type="entry name" value="MutS_II"/>
    <property type="match status" value="1"/>
</dbReference>
<sequence>MAELSPMMQQYLEIKKQHKDEILFYRIGDFYEMFFDDARTASRELDLTLTGKQCGQEERAPMCGVPFHSYEGYVARLIAKGYKVAICEQVEDPAKAKGLVKRDIIRVVTPGTIIESSMLQDDKNNYIASIFIKGNTAGLCFADVSTGTAHITELRQEKVVPAVITELCRYHPSEVLMNPNTLDCRELTTYLKKNMQCSVELVEEERYAPGLVAIALENQFGRDWPAKTGIDEKGNVRFALAALLEYLHDTQIKGVERLKTVICYNKAQFMRLSPVTRANLELTETLRGREKRGTLLWVLDKTSTAMGKRMLRSWIEQPLVSSGIINRRLNEVESLVNQTVQRGDLMEELHYISDLERMMTRTVYGSATPKEIYAMAQTCDRLPGLRRQAESCNCPELAELAAQIDPLTDIKEKIYAAVSPDAPSTLKDGGVIAKGYHTEVDELRSIRDNTKGILAQLETRLRQETGIPKLKIGYNHVFGYFIEVSNSYKNLVPETYIRKQTLTSGERYITQELKELESKILGAHERLIALEHRLFAELLETISAQLDRIQRTANAVAELDVLAALAQVAAENNYCRPVVDDGDELTIVEGRHPVVEQMLKGSLFVPNDTTLNCSTDRCLIITGPNMAGKSTYMRQNALIALMAQIGSFVPAKECHVGVVDAIFTRIGASDDLSAGQSTFMVEMTEVAEILKNATTKSLVILDEIGRGTSTFDGMSIARAVVEHISDPAKGLGCKTLFATHYHELTDLEGILEGVKNYNIAVKKRGEDITFLRRIVRGPADDSYGIEVAKLAGLPGTVTRRAHEVLRALEASAPKNNIEQMDFDALQEYNSPAVPSEVLEKLEALDVETLTPIEALNFLYELKKTLKGSLNG</sequence>
<evidence type="ECO:0000256" key="4">
    <source>
        <dbReference type="ARBA" id="ARBA00022763"/>
    </source>
</evidence>
<accession>A0A2A7B546</accession>
<reference evidence="12 13" key="1">
    <citation type="journal article" date="2017" name="Front. Microbiol.">
        <title>New Insights into the Diversity of the Genus Faecalibacterium.</title>
        <authorList>
            <person name="Benevides L."/>
            <person name="Burman S."/>
            <person name="Martin R."/>
            <person name="Robert V."/>
            <person name="Thomas M."/>
            <person name="Miquel S."/>
            <person name="Chain F."/>
            <person name="Sokol H."/>
            <person name="Bermudez-Humaran L.G."/>
            <person name="Morrison M."/>
            <person name="Langella P."/>
            <person name="Azevedo V.A."/>
            <person name="Chatel J.M."/>
            <person name="Soares S."/>
        </authorList>
    </citation>
    <scope>NUCLEOTIDE SEQUENCE [LARGE SCALE GENOMIC DNA]</scope>
    <source>
        <strain evidence="12 13">AHMP21</strain>
    </source>
</reference>
<dbReference type="GO" id="GO:0140664">
    <property type="term" value="F:ATP-dependent DNA damage sensor activity"/>
    <property type="evidence" value="ECO:0007669"/>
    <property type="project" value="InterPro"/>
</dbReference>
<evidence type="ECO:0000259" key="11">
    <source>
        <dbReference type="PROSITE" id="PS00486"/>
    </source>
</evidence>
<dbReference type="FunFam" id="3.40.1170.10:FF:000001">
    <property type="entry name" value="DNA mismatch repair protein MutS"/>
    <property type="match status" value="1"/>
</dbReference>
<evidence type="ECO:0000256" key="2">
    <source>
        <dbReference type="ARBA" id="ARBA00021982"/>
    </source>
</evidence>
<dbReference type="InterPro" id="IPR007861">
    <property type="entry name" value="DNA_mismatch_repair_MutS_clamp"/>
</dbReference>
<dbReference type="Pfam" id="PF00488">
    <property type="entry name" value="MutS_V"/>
    <property type="match status" value="1"/>
</dbReference>
<dbReference type="InterPro" id="IPR017261">
    <property type="entry name" value="DNA_mismatch_repair_MutS/MSH"/>
</dbReference>
<evidence type="ECO:0000256" key="9">
    <source>
        <dbReference type="HAMAP-Rule" id="MF_00096"/>
    </source>
</evidence>
<feature type="binding site" evidence="9">
    <location>
        <begin position="623"/>
        <end position="630"/>
    </location>
    <ligand>
        <name>ATP</name>
        <dbReference type="ChEBI" id="CHEBI:30616"/>
    </ligand>
</feature>
<dbReference type="Gene3D" id="3.30.420.110">
    <property type="entry name" value="MutS, connector domain"/>
    <property type="match status" value="1"/>
</dbReference>
<dbReference type="Gene3D" id="1.10.1420.10">
    <property type="match status" value="2"/>
</dbReference>
<dbReference type="InterPro" id="IPR036678">
    <property type="entry name" value="MutS_con_dom_sf"/>
</dbReference>
<dbReference type="InterPro" id="IPR016151">
    <property type="entry name" value="DNA_mismatch_repair_MutS_N"/>
</dbReference>
<dbReference type="InterPro" id="IPR007860">
    <property type="entry name" value="DNA_mmatch_repair_MutS_con_dom"/>
</dbReference>
<dbReference type="Proteomes" id="UP000220904">
    <property type="component" value="Unassembled WGS sequence"/>
</dbReference>
<evidence type="ECO:0000256" key="5">
    <source>
        <dbReference type="ARBA" id="ARBA00022840"/>
    </source>
</evidence>
<dbReference type="FunFam" id="3.40.50.300:FF:000870">
    <property type="entry name" value="MutS protein homolog 4"/>
    <property type="match status" value="1"/>
</dbReference>
<evidence type="ECO:0000313" key="12">
    <source>
        <dbReference type="EMBL" id="PDX86459.1"/>
    </source>
</evidence>
<dbReference type="EMBL" id="NOUV01000014">
    <property type="protein sequence ID" value="PDX86459.1"/>
    <property type="molecule type" value="Genomic_DNA"/>
</dbReference>
<dbReference type="InterPro" id="IPR036187">
    <property type="entry name" value="DNA_mismatch_repair_MutS_sf"/>
</dbReference>
<dbReference type="SUPFAM" id="SSF52540">
    <property type="entry name" value="P-loop containing nucleoside triphosphate hydrolases"/>
    <property type="match status" value="1"/>
</dbReference>
<dbReference type="SUPFAM" id="SSF48334">
    <property type="entry name" value="DNA repair protein MutS, domain III"/>
    <property type="match status" value="1"/>
</dbReference>
<dbReference type="SMART" id="SM00534">
    <property type="entry name" value="MUTSac"/>
    <property type="match status" value="1"/>
</dbReference>
<dbReference type="CDD" id="cd03284">
    <property type="entry name" value="ABC_MutS1"/>
    <property type="match status" value="1"/>
</dbReference>
<dbReference type="GO" id="GO:0006298">
    <property type="term" value="P:mismatch repair"/>
    <property type="evidence" value="ECO:0007669"/>
    <property type="project" value="UniProtKB-UniRule"/>
</dbReference>
<organism evidence="12 13">
    <name type="scientific">Faecalibacterium prausnitzii</name>
    <dbReference type="NCBI Taxonomy" id="853"/>
    <lineage>
        <taxon>Bacteria</taxon>
        <taxon>Bacillati</taxon>
        <taxon>Bacillota</taxon>
        <taxon>Clostridia</taxon>
        <taxon>Eubacteriales</taxon>
        <taxon>Oscillospiraceae</taxon>
        <taxon>Faecalibacterium</taxon>
    </lineage>
</organism>
<dbReference type="GO" id="GO:0030983">
    <property type="term" value="F:mismatched DNA binding"/>
    <property type="evidence" value="ECO:0007669"/>
    <property type="project" value="InterPro"/>
</dbReference>
<evidence type="ECO:0000256" key="3">
    <source>
        <dbReference type="ARBA" id="ARBA00022741"/>
    </source>
</evidence>
<comment type="caution">
    <text evidence="12">The sequence shown here is derived from an EMBL/GenBank/DDBJ whole genome shotgun (WGS) entry which is preliminary data.</text>
</comment>
<dbReference type="SUPFAM" id="SSF55271">
    <property type="entry name" value="DNA repair protein MutS, domain I"/>
    <property type="match status" value="1"/>
</dbReference>
<dbReference type="InterPro" id="IPR045076">
    <property type="entry name" value="MutS"/>
</dbReference>
<evidence type="ECO:0000256" key="6">
    <source>
        <dbReference type="ARBA" id="ARBA00023125"/>
    </source>
</evidence>
<evidence type="ECO:0000256" key="1">
    <source>
        <dbReference type="ARBA" id="ARBA00006271"/>
    </source>
</evidence>
<dbReference type="NCBIfam" id="TIGR01070">
    <property type="entry name" value="mutS1"/>
    <property type="match status" value="1"/>
</dbReference>
<dbReference type="RefSeq" id="WP_097792332.1">
    <property type="nucleotide sequence ID" value="NZ_NOUV01000014.1"/>
</dbReference>
<dbReference type="AlphaFoldDB" id="A0A2A7B546"/>
<keyword evidence="5 9" id="KW-0067">ATP-binding</keyword>
<proteinExistence type="inferred from homology"/>
<dbReference type="Pfam" id="PF01624">
    <property type="entry name" value="MutS_I"/>
    <property type="match status" value="1"/>
</dbReference>
<evidence type="ECO:0000256" key="8">
    <source>
        <dbReference type="ARBA" id="ARBA00024647"/>
    </source>
</evidence>
<dbReference type="Pfam" id="PF05192">
    <property type="entry name" value="MutS_III"/>
    <property type="match status" value="1"/>
</dbReference>
<evidence type="ECO:0000256" key="10">
    <source>
        <dbReference type="RuleBase" id="RU003756"/>
    </source>
</evidence>
<keyword evidence="7 9" id="KW-0234">DNA repair</keyword>
<dbReference type="SMART" id="SM00533">
    <property type="entry name" value="MUTSd"/>
    <property type="match status" value="1"/>
</dbReference>
<dbReference type="InterPro" id="IPR007695">
    <property type="entry name" value="DNA_mismatch_repair_MutS-lik_N"/>
</dbReference>
<protein>
    <recommendedName>
        <fullName evidence="2 9">DNA mismatch repair protein MutS</fullName>
    </recommendedName>
</protein>
<dbReference type="InterPro" id="IPR000432">
    <property type="entry name" value="DNA_mismatch_repair_MutS_C"/>
</dbReference>
<dbReference type="InterPro" id="IPR027417">
    <property type="entry name" value="P-loop_NTPase"/>
</dbReference>
<dbReference type="PROSITE" id="PS00486">
    <property type="entry name" value="DNA_MISMATCH_REPAIR_2"/>
    <property type="match status" value="1"/>
</dbReference>
<name>A0A2A7B546_9FIRM</name>
<dbReference type="Pfam" id="PF05190">
    <property type="entry name" value="MutS_IV"/>
    <property type="match status" value="1"/>
</dbReference>
<dbReference type="SUPFAM" id="SSF53150">
    <property type="entry name" value="DNA repair protein MutS, domain II"/>
    <property type="match status" value="1"/>
</dbReference>
<dbReference type="InterPro" id="IPR005748">
    <property type="entry name" value="DNA_mismatch_repair_MutS"/>
</dbReference>
<dbReference type="Gene3D" id="6.10.140.430">
    <property type="match status" value="1"/>
</dbReference>
<dbReference type="InterPro" id="IPR007696">
    <property type="entry name" value="DNA_mismatch_repair_MutS_core"/>
</dbReference>
<dbReference type="GO" id="GO:0005524">
    <property type="term" value="F:ATP binding"/>
    <property type="evidence" value="ECO:0007669"/>
    <property type="project" value="UniProtKB-UniRule"/>
</dbReference>
<dbReference type="PANTHER" id="PTHR11361">
    <property type="entry name" value="DNA MISMATCH REPAIR PROTEIN MUTS FAMILY MEMBER"/>
    <property type="match status" value="1"/>
</dbReference>
<keyword evidence="4 9" id="KW-0227">DNA damage</keyword>
<dbReference type="PIRSF" id="PIRSF037677">
    <property type="entry name" value="DNA_mis_repair_Msh6"/>
    <property type="match status" value="1"/>
</dbReference>
<gene>
    <name evidence="9" type="primary">mutS</name>
    <name evidence="12" type="ORF">CHR60_06835</name>
</gene>
<dbReference type="GO" id="GO:0003684">
    <property type="term" value="F:damaged DNA binding"/>
    <property type="evidence" value="ECO:0007669"/>
    <property type="project" value="UniProtKB-UniRule"/>
</dbReference>
<evidence type="ECO:0000313" key="13">
    <source>
        <dbReference type="Proteomes" id="UP000220904"/>
    </source>
</evidence>
<dbReference type="GO" id="GO:0005829">
    <property type="term" value="C:cytosol"/>
    <property type="evidence" value="ECO:0007669"/>
    <property type="project" value="TreeGrafter"/>
</dbReference>
<dbReference type="NCBIfam" id="NF003810">
    <property type="entry name" value="PRK05399.1"/>
    <property type="match status" value="1"/>
</dbReference>
<keyword evidence="3 9" id="KW-0547">Nucleotide-binding</keyword>
<comment type="similarity">
    <text evidence="1 9 10">Belongs to the DNA mismatch repair MutS family.</text>
</comment>
<feature type="domain" description="DNA mismatch repair proteins mutS family" evidence="11">
    <location>
        <begin position="697"/>
        <end position="713"/>
    </location>
</feature>
<dbReference type="OrthoDB" id="9802448at2"/>
<comment type="function">
    <text evidence="8 9">This protein is involved in the repair of mismatches in DNA. It is possible that it carries out the mismatch recognition step. This protein has a weak ATPase activity.</text>
</comment>
<dbReference type="HAMAP" id="MF_00096">
    <property type="entry name" value="MutS"/>
    <property type="match status" value="1"/>
</dbReference>
<evidence type="ECO:0000256" key="7">
    <source>
        <dbReference type="ARBA" id="ARBA00023204"/>
    </source>
</evidence>